<feature type="compositionally biased region" description="Polar residues" evidence="1">
    <location>
        <begin position="131"/>
        <end position="151"/>
    </location>
</feature>
<accession>A0AAD7R9E9</accession>
<keyword evidence="3" id="KW-1185">Reference proteome</keyword>
<dbReference type="Proteomes" id="UP001221898">
    <property type="component" value="Unassembled WGS sequence"/>
</dbReference>
<name>A0AAD7R9E9_9TELE</name>
<evidence type="ECO:0000256" key="1">
    <source>
        <dbReference type="SAM" id="MobiDB-lite"/>
    </source>
</evidence>
<evidence type="ECO:0000313" key="2">
    <source>
        <dbReference type="EMBL" id="KAJ8372336.1"/>
    </source>
</evidence>
<reference evidence="2" key="1">
    <citation type="journal article" date="2023" name="Science">
        <title>Genome structures resolve the early diversification of teleost fishes.</title>
        <authorList>
            <person name="Parey E."/>
            <person name="Louis A."/>
            <person name="Montfort J."/>
            <person name="Bouchez O."/>
            <person name="Roques C."/>
            <person name="Iampietro C."/>
            <person name="Lluch J."/>
            <person name="Castinel A."/>
            <person name="Donnadieu C."/>
            <person name="Desvignes T."/>
            <person name="Floi Bucao C."/>
            <person name="Jouanno E."/>
            <person name="Wen M."/>
            <person name="Mejri S."/>
            <person name="Dirks R."/>
            <person name="Jansen H."/>
            <person name="Henkel C."/>
            <person name="Chen W.J."/>
            <person name="Zahm M."/>
            <person name="Cabau C."/>
            <person name="Klopp C."/>
            <person name="Thompson A.W."/>
            <person name="Robinson-Rechavi M."/>
            <person name="Braasch I."/>
            <person name="Lecointre G."/>
            <person name="Bobe J."/>
            <person name="Postlethwait J.H."/>
            <person name="Berthelot C."/>
            <person name="Roest Crollius H."/>
            <person name="Guiguen Y."/>
        </authorList>
    </citation>
    <scope>NUCLEOTIDE SEQUENCE</scope>
    <source>
        <strain evidence="2">NC1722</strain>
    </source>
</reference>
<dbReference type="EMBL" id="JAINUG010000407">
    <property type="protein sequence ID" value="KAJ8372336.1"/>
    <property type="molecule type" value="Genomic_DNA"/>
</dbReference>
<dbReference type="AlphaFoldDB" id="A0AAD7R9E9"/>
<protein>
    <submittedName>
        <fullName evidence="2">Uncharacterized protein</fullName>
    </submittedName>
</protein>
<gene>
    <name evidence="2" type="ORF">AAFF_G00290660</name>
</gene>
<evidence type="ECO:0000313" key="3">
    <source>
        <dbReference type="Proteomes" id="UP001221898"/>
    </source>
</evidence>
<feature type="region of interest" description="Disordered" evidence="1">
    <location>
        <begin position="127"/>
        <end position="152"/>
    </location>
</feature>
<organism evidence="2 3">
    <name type="scientific">Aldrovandia affinis</name>
    <dbReference type="NCBI Taxonomy" id="143900"/>
    <lineage>
        <taxon>Eukaryota</taxon>
        <taxon>Metazoa</taxon>
        <taxon>Chordata</taxon>
        <taxon>Craniata</taxon>
        <taxon>Vertebrata</taxon>
        <taxon>Euteleostomi</taxon>
        <taxon>Actinopterygii</taxon>
        <taxon>Neopterygii</taxon>
        <taxon>Teleostei</taxon>
        <taxon>Notacanthiformes</taxon>
        <taxon>Halosauridae</taxon>
        <taxon>Aldrovandia</taxon>
    </lineage>
</organism>
<sequence length="166" mass="17675">MVSAPQILGVLISGATEAGSQTFNGNFTGRLLTTWSLGAAAQPDPLSTVEPVRRSARAGVAWTGRSRAAKRPKHLTCNLRRRIMPESSMARAVALWCAPARGLTRHEAPVLFTTGVRAGLCTMHHAPAARPQSSATAPMLSSSQKPRNANTGILLREQVCVPNKTQ</sequence>
<proteinExistence type="predicted"/>
<comment type="caution">
    <text evidence="2">The sequence shown here is derived from an EMBL/GenBank/DDBJ whole genome shotgun (WGS) entry which is preliminary data.</text>
</comment>